<dbReference type="PANTHER" id="PTHR33490:SF3">
    <property type="entry name" value="CONSERVED INTEGRAL MEMBRANE PROTEIN"/>
    <property type="match status" value="1"/>
</dbReference>
<evidence type="ECO:0000259" key="2">
    <source>
        <dbReference type="SMART" id="SM00460"/>
    </source>
</evidence>
<dbReference type="KEGG" id="pyg:AWM70_14485"/>
<protein>
    <submittedName>
        <fullName evidence="3">Cysteine protease</fullName>
    </submittedName>
</protein>
<proteinExistence type="predicted"/>
<dbReference type="GO" id="GO:0008233">
    <property type="term" value="F:peptidase activity"/>
    <property type="evidence" value="ECO:0007669"/>
    <property type="project" value="UniProtKB-KW"/>
</dbReference>
<dbReference type="Pfam" id="PF01841">
    <property type="entry name" value="Transglut_core"/>
    <property type="match status" value="1"/>
</dbReference>
<feature type="transmembrane region" description="Helical" evidence="1">
    <location>
        <begin position="149"/>
        <end position="177"/>
    </location>
</feature>
<feature type="domain" description="Transglutaminase-like" evidence="2">
    <location>
        <begin position="295"/>
        <end position="356"/>
    </location>
</feature>
<accession>A0A1B1N2M1</accession>
<dbReference type="OrthoDB" id="1817605at2"/>
<name>A0A1B1N2M1_9BACL</name>
<dbReference type="Gene3D" id="3.10.620.30">
    <property type="match status" value="1"/>
</dbReference>
<dbReference type="Proteomes" id="UP000092573">
    <property type="component" value="Chromosome"/>
</dbReference>
<evidence type="ECO:0000313" key="4">
    <source>
        <dbReference type="Proteomes" id="UP000092573"/>
    </source>
</evidence>
<keyword evidence="1" id="KW-0472">Membrane</keyword>
<dbReference type="InterPro" id="IPR038765">
    <property type="entry name" value="Papain-like_cys_pep_sf"/>
</dbReference>
<dbReference type="EMBL" id="CP014167">
    <property type="protein sequence ID" value="ANS75656.1"/>
    <property type="molecule type" value="Genomic_DNA"/>
</dbReference>
<reference evidence="3 4" key="1">
    <citation type="submission" date="2016-01" db="EMBL/GenBank/DDBJ databases">
        <title>Complete Genome Sequence of Paenibacillus yonginensis DCY84, a novel Plant Growth-Promoting Bacteria with Elicitation of Induced Systemic Resistance.</title>
        <authorList>
            <person name="Kim Y.J."/>
            <person name="Yang D.C."/>
            <person name="Sukweenadhi J."/>
        </authorList>
    </citation>
    <scope>NUCLEOTIDE SEQUENCE [LARGE SCALE GENOMIC DNA]</scope>
    <source>
        <strain evidence="3 4">DCY84</strain>
    </source>
</reference>
<feature type="transmembrane region" description="Helical" evidence="1">
    <location>
        <begin position="12"/>
        <end position="30"/>
    </location>
</feature>
<organism evidence="3 4">
    <name type="scientific">Paenibacillus yonginensis</name>
    <dbReference type="NCBI Taxonomy" id="1462996"/>
    <lineage>
        <taxon>Bacteria</taxon>
        <taxon>Bacillati</taxon>
        <taxon>Bacillota</taxon>
        <taxon>Bacilli</taxon>
        <taxon>Bacillales</taxon>
        <taxon>Paenibacillaceae</taxon>
        <taxon>Paenibacillus</taxon>
    </lineage>
</organism>
<feature type="transmembrane region" description="Helical" evidence="1">
    <location>
        <begin position="105"/>
        <end position="128"/>
    </location>
</feature>
<dbReference type="GO" id="GO:0006508">
    <property type="term" value="P:proteolysis"/>
    <property type="evidence" value="ECO:0007669"/>
    <property type="project" value="UniProtKB-KW"/>
</dbReference>
<dbReference type="AlphaFoldDB" id="A0A1B1N2M1"/>
<dbReference type="STRING" id="1462996.AWM70_14485"/>
<dbReference type="SUPFAM" id="SSF54001">
    <property type="entry name" value="Cysteine proteinases"/>
    <property type="match status" value="1"/>
</dbReference>
<keyword evidence="4" id="KW-1185">Reference proteome</keyword>
<evidence type="ECO:0000313" key="3">
    <source>
        <dbReference type="EMBL" id="ANS75656.1"/>
    </source>
</evidence>
<gene>
    <name evidence="3" type="ORF">AWM70_14485</name>
</gene>
<dbReference type="PANTHER" id="PTHR33490">
    <property type="entry name" value="BLR5614 PROTEIN-RELATED"/>
    <property type="match status" value="1"/>
</dbReference>
<feature type="transmembrane region" description="Helical" evidence="1">
    <location>
        <begin position="42"/>
        <end position="64"/>
    </location>
</feature>
<keyword evidence="3" id="KW-0645">Protease</keyword>
<dbReference type="RefSeq" id="WP_068697541.1">
    <property type="nucleotide sequence ID" value="NZ_CP014167.1"/>
</dbReference>
<evidence type="ECO:0000256" key="1">
    <source>
        <dbReference type="SAM" id="Phobius"/>
    </source>
</evidence>
<dbReference type="SMART" id="SM00460">
    <property type="entry name" value="TGc"/>
    <property type="match status" value="1"/>
</dbReference>
<keyword evidence="1" id="KW-0812">Transmembrane</keyword>
<keyword evidence="3" id="KW-0378">Hydrolase</keyword>
<keyword evidence="1" id="KW-1133">Transmembrane helix</keyword>
<sequence>MTVLQQLQGYNLVNLILILVIAGSILQGVLRGTSKSAGRLLSLVGGGIMTALSLAAAIPVTAYLSPKVQQWLTDHVQPPDRQLSGAEQAVYTLAGAIREFQLVRYVLIFFLCYWLIRFVLGLLSLFLPGMKWIGGMGRKEIRSGLTSRLFGGIIGAVIGAFRGIVLIALLFVIVSLFPNSGFSKYVEASPVYRQGAEVILEPLSGKLIKEKLPVLKQDMQNELNGIFERKYEVIDAQIPDNINAAAAKIVEGAASDREKAKRLYNWIGTRIQYDYDKVEAYEKYNEWHEQTPEMTFKTRKGVCIDYARLYAVMARSQGLDVKVITGLGYDGQGGYGSHAWNEVYVDNKWIPLDSTWAKSGNWFDVPNFAETHVQQKVLG</sequence>
<dbReference type="InterPro" id="IPR002931">
    <property type="entry name" value="Transglutaminase-like"/>
</dbReference>